<reference evidence="3 4" key="1">
    <citation type="submission" date="2018-03" db="EMBL/GenBank/DDBJ databases">
        <title>Bioinformatic expansion and discovery of thiopeptide antibiotics.</title>
        <authorList>
            <person name="Schwalen C.J."/>
            <person name="Hudson G.A."/>
            <person name="Mitchell D.A."/>
        </authorList>
    </citation>
    <scope>NUCLEOTIDE SEQUENCE [LARGE SCALE GENOMIC DNA]</scope>
    <source>
        <strain evidence="3 4">NRRL 8041</strain>
    </source>
</reference>
<dbReference type="InterPro" id="IPR058240">
    <property type="entry name" value="rSAM_sf"/>
</dbReference>
<feature type="domain" description="Molybdenum cofactor biosynthesis protein A-like twitch" evidence="2">
    <location>
        <begin position="28"/>
        <end position="76"/>
    </location>
</feature>
<name>A0A318NJC5_9ACTN</name>
<dbReference type="Proteomes" id="UP000248333">
    <property type="component" value="Unassembled WGS sequence"/>
</dbReference>
<dbReference type="SUPFAM" id="SSF102114">
    <property type="entry name" value="Radical SAM enzymes"/>
    <property type="match status" value="1"/>
</dbReference>
<proteinExistence type="predicted"/>
<comment type="caution">
    <text evidence="3">The sequence shown here is derived from an EMBL/GenBank/DDBJ whole genome shotgun (WGS) entry which is preliminary data.</text>
</comment>
<feature type="region of interest" description="Disordered" evidence="1">
    <location>
        <begin position="1"/>
        <end position="37"/>
    </location>
</feature>
<gene>
    <name evidence="3" type="ORF">C7C45_33070</name>
</gene>
<dbReference type="InterPro" id="IPR010505">
    <property type="entry name" value="MoaA_twitch"/>
</dbReference>
<evidence type="ECO:0000256" key="1">
    <source>
        <dbReference type="SAM" id="MobiDB-lite"/>
    </source>
</evidence>
<dbReference type="Pfam" id="PF06463">
    <property type="entry name" value="Mob_synth_C"/>
    <property type="match status" value="1"/>
</dbReference>
<dbReference type="AlphaFoldDB" id="A0A318NJC5"/>
<evidence type="ECO:0000259" key="2">
    <source>
        <dbReference type="Pfam" id="PF06463"/>
    </source>
</evidence>
<keyword evidence="4" id="KW-1185">Reference proteome</keyword>
<dbReference type="InterPro" id="IPR013785">
    <property type="entry name" value="Aldolase_TIM"/>
</dbReference>
<protein>
    <recommendedName>
        <fullName evidence="2">Molybdenum cofactor biosynthesis protein A-like twitch domain-containing protein</fullName>
    </recommendedName>
</protein>
<evidence type="ECO:0000313" key="3">
    <source>
        <dbReference type="EMBL" id="PYC62058.1"/>
    </source>
</evidence>
<accession>A0A318NJC5</accession>
<organism evidence="3 4">
    <name type="scientific">Micromonospora arborensis</name>
    <dbReference type="NCBI Taxonomy" id="2116518"/>
    <lineage>
        <taxon>Bacteria</taxon>
        <taxon>Bacillati</taxon>
        <taxon>Actinomycetota</taxon>
        <taxon>Actinomycetes</taxon>
        <taxon>Micromonosporales</taxon>
        <taxon>Micromonosporaceae</taxon>
        <taxon>Micromonospora</taxon>
    </lineage>
</organism>
<feature type="non-terminal residue" evidence="3">
    <location>
        <position position="1"/>
    </location>
</feature>
<dbReference type="GO" id="GO:0006777">
    <property type="term" value="P:Mo-molybdopterin cofactor biosynthetic process"/>
    <property type="evidence" value="ECO:0007669"/>
    <property type="project" value="InterPro"/>
</dbReference>
<evidence type="ECO:0000313" key="4">
    <source>
        <dbReference type="Proteomes" id="UP000248333"/>
    </source>
</evidence>
<dbReference type="EMBL" id="PYBV01000115">
    <property type="protein sequence ID" value="PYC62058.1"/>
    <property type="molecule type" value="Genomic_DNA"/>
</dbReference>
<sequence length="76" mass="7809">SFPPRRSPDLTLPSLRTVFDPTPDPPGRAAAPAEPGLVDGAPARVGVTASVPRPFCGACARPRLTADGQARACLFA</sequence>
<dbReference type="Gene3D" id="3.20.20.70">
    <property type="entry name" value="Aldolase class I"/>
    <property type="match status" value="1"/>
</dbReference>
<feature type="non-terminal residue" evidence="3">
    <location>
        <position position="76"/>
    </location>
</feature>
<dbReference type="GO" id="GO:0051539">
    <property type="term" value="F:4 iron, 4 sulfur cluster binding"/>
    <property type="evidence" value="ECO:0007669"/>
    <property type="project" value="InterPro"/>
</dbReference>